<gene>
    <name evidence="1" type="ORF">ERS013200_00541</name>
</gene>
<organism evidence="1 2">
    <name type="scientific">Vibrio cholerae</name>
    <dbReference type="NCBI Taxonomy" id="666"/>
    <lineage>
        <taxon>Bacteria</taxon>
        <taxon>Pseudomonadati</taxon>
        <taxon>Pseudomonadota</taxon>
        <taxon>Gammaproteobacteria</taxon>
        <taxon>Vibrionales</taxon>
        <taxon>Vibrionaceae</taxon>
        <taxon>Vibrio</taxon>
    </lineage>
</organism>
<name>A0A655SJY6_VIBCL</name>
<dbReference type="EMBL" id="CWQY01000002">
    <property type="protein sequence ID" value="CSC08873.1"/>
    <property type="molecule type" value="Genomic_DNA"/>
</dbReference>
<protein>
    <submittedName>
        <fullName evidence="1">Uncharacterized protein</fullName>
    </submittedName>
</protein>
<dbReference type="AlphaFoldDB" id="A0A655SJY6"/>
<evidence type="ECO:0000313" key="1">
    <source>
        <dbReference type="EMBL" id="CSC08873.1"/>
    </source>
</evidence>
<accession>A0A655SJY6</accession>
<evidence type="ECO:0000313" key="2">
    <source>
        <dbReference type="Proteomes" id="UP000041770"/>
    </source>
</evidence>
<reference evidence="1 2" key="1">
    <citation type="submission" date="2015-07" db="EMBL/GenBank/DDBJ databases">
        <authorList>
            <consortium name="Pathogen Informatics"/>
        </authorList>
    </citation>
    <scope>NUCLEOTIDE SEQUENCE [LARGE SCALE GENOMIC DNA]</scope>
    <source>
        <strain evidence="1 2">A316</strain>
    </source>
</reference>
<dbReference type="Proteomes" id="UP000041770">
    <property type="component" value="Unassembled WGS sequence"/>
</dbReference>
<sequence length="102" mass="11464">MVIFATHKLGLDITIVVVNQSFQLLGNQFHFFRWRGAELVVRNEATIDNGLSNRLAAGAAHVTLFTQNINVEICAGRYILTAVITRFVHDLNSLMPLEKRGR</sequence>
<proteinExistence type="predicted"/>